<feature type="chain" id="PRO_5045996579" evidence="1">
    <location>
        <begin position="34"/>
        <end position="227"/>
    </location>
</feature>
<evidence type="ECO:0000313" key="3">
    <source>
        <dbReference type="Proteomes" id="UP001142810"/>
    </source>
</evidence>
<accession>A0ABT3P928</accession>
<gene>
    <name evidence="2" type="ORF">OPS25_12355</name>
</gene>
<evidence type="ECO:0000256" key="1">
    <source>
        <dbReference type="SAM" id="SignalP"/>
    </source>
</evidence>
<organism evidence="2 3">
    <name type="scientific">Alteromonas aquimaris</name>
    <dbReference type="NCBI Taxonomy" id="2998417"/>
    <lineage>
        <taxon>Bacteria</taxon>
        <taxon>Pseudomonadati</taxon>
        <taxon>Pseudomonadota</taxon>
        <taxon>Gammaproteobacteria</taxon>
        <taxon>Alteromonadales</taxon>
        <taxon>Alteromonadaceae</taxon>
        <taxon>Alteromonas/Salinimonas group</taxon>
        <taxon>Alteromonas</taxon>
    </lineage>
</organism>
<keyword evidence="1" id="KW-0732">Signal</keyword>
<dbReference type="Proteomes" id="UP001142810">
    <property type="component" value="Unassembled WGS sequence"/>
</dbReference>
<feature type="signal peptide" evidence="1">
    <location>
        <begin position="1"/>
        <end position="33"/>
    </location>
</feature>
<reference evidence="2" key="1">
    <citation type="submission" date="2022-11" db="EMBL/GenBank/DDBJ databases">
        <title>Alteromonas sp. nov., isolated from sea water of the Qingdao.</title>
        <authorList>
            <person name="Wang Q."/>
        </authorList>
    </citation>
    <scope>NUCLEOTIDE SEQUENCE</scope>
    <source>
        <strain evidence="2">ASW11-7</strain>
    </source>
</reference>
<dbReference type="EMBL" id="JAPFRD010000011">
    <property type="protein sequence ID" value="MCW8109292.1"/>
    <property type="molecule type" value="Genomic_DNA"/>
</dbReference>
<keyword evidence="3" id="KW-1185">Reference proteome</keyword>
<sequence>MDVIRFRRRFFMIHKWMASLLIWVVLCIASAHAQEKPIAELFAQPVLESALMPDSQTLSQIARMNSASKEMALVQYLHSKFAETLIEGVLEDFAQRQAIKVDQQLKRAFVERFEQQILQETVNDDTAANTAKVNEIADTQVRHWQINKALYEKFGGVVIFKQNNPQFPVGAYETLLKQYQQAGKLKIFDDRYRAVFWEALEPPYSFEIDPANVNFDTPWWLETKVAP</sequence>
<proteinExistence type="predicted"/>
<comment type="caution">
    <text evidence="2">The sequence shown here is derived from an EMBL/GenBank/DDBJ whole genome shotgun (WGS) entry which is preliminary data.</text>
</comment>
<protein>
    <submittedName>
        <fullName evidence="2">Uncharacterized protein</fullName>
    </submittedName>
</protein>
<evidence type="ECO:0000313" key="2">
    <source>
        <dbReference type="EMBL" id="MCW8109292.1"/>
    </source>
</evidence>
<name>A0ABT3P928_9ALTE</name>